<dbReference type="EMBL" id="GBRH01228627">
    <property type="protein sequence ID" value="JAD69268.1"/>
    <property type="molecule type" value="Transcribed_RNA"/>
</dbReference>
<organism evidence="2">
    <name type="scientific">Arundo donax</name>
    <name type="common">Giant reed</name>
    <name type="synonym">Donax arundinaceus</name>
    <dbReference type="NCBI Taxonomy" id="35708"/>
    <lineage>
        <taxon>Eukaryota</taxon>
        <taxon>Viridiplantae</taxon>
        <taxon>Streptophyta</taxon>
        <taxon>Embryophyta</taxon>
        <taxon>Tracheophyta</taxon>
        <taxon>Spermatophyta</taxon>
        <taxon>Magnoliopsida</taxon>
        <taxon>Liliopsida</taxon>
        <taxon>Poales</taxon>
        <taxon>Poaceae</taxon>
        <taxon>PACMAD clade</taxon>
        <taxon>Arundinoideae</taxon>
        <taxon>Arundineae</taxon>
        <taxon>Arundo</taxon>
    </lineage>
</organism>
<reference evidence="2" key="2">
    <citation type="journal article" date="2015" name="Data Brief">
        <title>Shoot transcriptome of the giant reed, Arundo donax.</title>
        <authorList>
            <person name="Barrero R.A."/>
            <person name="Guerrero F.D."/>
            <person name="Moolhuijzen P."/>
            <person name="Goolsby J.A."/>
            <person name="Tidwell J."/>
            <person name="Bellgard S.E."/>
            <person name="Bellgard M.I."/>
        </authorList>
    </citation>
    <scope>NUCLEOTIDE SEQUENCE</scope>
    <source>
        <tissue evidence="2">Shoot tissue taken approximately 20 cm above the soil surface</tissue>
    </source>
</reference>
<evidence type="ECO:0000313" key="2">
    <source>
        <dbReference type="EMBL" id="JAD69268.1"/>
    </source>
</evidence>
<accession>A0A0A9C493</accession>
<dbReference type="AlphaFoldDB" id="A0A0A9C493"/>
<protein>
    <submittedName>
        <fullName evidence="2">Uncharacterized protein</fullName>
    </submittedName>
</protein>
<sequence length="35" mass="4273">MCSKWGYIWAETIWILLCLQLNFCRIGVPYYDLLF</sequence>
<keyword evidence="1" id="KW-0812">Transmembrane</keyword>
<proteinExistence type="predicted"/>
<reference evidence="2" key="1">
    <citation type="submission" date="2014-09" db="EMBL/GenBank/DDBJ databases">
        <authorList>
            <person name="Magalhaes I.L.F."/>
            <person name="Oliveira U."/>
            <person name="Santos F.R."/>
            <person name="Vidigal T.H.D.A."/>
            <person name="Brescovit A.D."/>
            <person name="Santos A.J."/>
        </authorList>
    </citation>
    <scope>NUCLEOTIDE SEQUENCE</scope>
    <source>
        <tissue evidence="2">Shoot tissue taken approximately 20 cm above the soil surface</tissue>
    </source>
</reference>
<keyword evidence="1" id="KW-1133">Transmembrane helix</keyword>
<name>A0A0A9C493_ARUDO</name>
<keyword evidence="1" id="KW-0472">Membrane</keyword>
<feature type="transmembrane region" description="Helical" evidence="1">
    <location>
        <begin position="12"/>
        <end position="31"/>
    </location>
</feature>
<evidence type="ECO:0000256" key="1">
    <source>
        <dbReference type="SAM" id="Phobius"/>
    </source>
</evidence>